<dbReference type="GO" id="GO:0016052">
    <property type="term" value="P:carbohydrate catabolic process"/>
    <property type="evidence" value="ECO:0007669"/>
    <property type="project" value="UniProtKB-ARBA"/>
</dbReference>
<keyword evidence="6" id="KW-0423">Lactose metabolism</keyword>
<dbReference type="InterPro" id="IPR011611">
    <property type="entry name" value="PfkB_dom"/>
</dbReference>
<dbReference type="GO" id="GO:0008443">
    <property type="term" value="F:phosphofructokinase activity"/>
    <property type="evidence" value="ECO:0007669"/>
    <property type="project" value="TreeGrafter"/>
</dbReference>
<dbReference type="PIRSF" id="PIRSF000535">
    <property type="entry name" value="1PFK/6PFK/LacC"/>
    <property type="match status" value="1"/>
</dbReference>
<comment type="similarity">
    <text evidence="1">Belongs to the carbohydrate kinase pfkB family.</text>
</comment>
<dbReference type="InterPro" id="IPR017583">
    <property type="entry name" value="Tagatose/fructose_Pkinase"/>
</dbReference>
<dbReference type="GO" id="GO:0005988">
    <property type="term" value="P:lactose metabolic process"/>
    <property type="evidence" value="ECO:0007669"/>
    <property type="project" value="UniProtKB-KW"/>
</dbReference>
<dbReference type="PANTHER" id="PTHR46566:SF2">
    <property type="entry name" value="ATP-DEPENDENT 6-PHOSPHOFRUCTOKINASE ISOZYME 2"/>
    <property type="match status" value="1"/>
</dbReference>
<evidence type="ECO:0000256" key="6">
    <source>
        <dbReference type="PIRNR" id="PIRNR000535"/>
    </source>
</evidence>
<proteinExistence type="inferred from homology"/>
<dbReference type="AlphaFoldDB" id="A0A7X3CRZ4"/>
<reference evidence="8 9" key="1">
    <citation type="submission" date="2019-11" db="EMBL/GenBank/DDBJ databases">
        <title>Draft genome sequences of five Paenibacillus species of dairy origin.</title>
        <authorList>
            <person name="Olajide A.M."/>
            <person name="Chen S."/>
            <person name="Lapointe G."/>
        </authorList>
    </citation>
    <scope>NUCLEOTIDE SEQUENCE [LARGE SCALE GENOMIC DNA]</scope>
    <source>
        <strain evidence="8 9">2CS3</strain>
    </source>
</reference>
<feature type="domain" description="Carbohydrate kinase PfkB" evidence="7">
    <location>
        <begin position="30"/>
        <end position="308"/>
    </location>
</feature>
<dbReference type="Proteomes" id="UP000450917">
    <property type="component" value="Unassembled WGS sequence"/>
</dbReference>
<keyword evidence="2 6" id="KW-0808">Transferase</keyword>
<evidence type="ECO:0000256" key="3">
    <source>
        <dbReference type="ARBA" id="ARBA00022741"/>
    </source>
</evidence>
<dbReference type="GO" id="GO:0005524">
    <property type="term" value="F:ATP binding"/>
    <property type="evidence" value="ECO:0007669"/>
    <property type="project" value="UniProtKB-KW"/>
</dbReference>
<evidence type="ECO:0000313" key="9">
    <source>
        <dbReference type="Proteomes" id="UP000450917"/>
    </source>
</evidence>
<dbReference type="GO" id="GO:0044281">
    <property type="term" value="P:small molecule metabolic process"/>
    <property type="evidence" value="ECO:0007669"/>
    <property type="project" value="UniProtKB-ARBA"/>
</dbReference>
<comment type="pathway">
    <text evidence="6">Carbohydrate metabolism; D-tagatose 6-phosphate degradation; D-glyceraldehyde 3-phosphate and glycerone phosphate from D-tagatose 6-phosphate: step 1/2.</text>
</comment>
<evidence type="ECO:0000313" key="8">
    <source>
        <dbReference type="EMBL" id="MUG70226.1"/>
    </source>
</evidence>
<organism evidence="8 9">
    <name type="scientific">Paenibacillus validus</name>
    <dbReference type="NCBI Taxonomy" id="44253"/>
    <lineage>
        <taxon>Bacteria</taxon>
        <taxon>Bacillati</taxon>
        <taxon>Bacillota</taxon>
        <taxon>Bacilli</taxon>
        <taxon>Bacillales</taxon>
        <taxon>Paenibacillaceae</taxon>
        <taxon>Paenibacillus</taxon>
    </lineage>
</organism>
<dbReference type="EMBL" id="WNZX01000003">
    <property type="protein sequence ID" value="MUG70226.1"/>
    <property type="molecule type" value="Genomic_DNA"/>
</dbReference>
<dbReference type="Pfam" id="PF00294">
    <property type="entry name" value="PfkB"/>
    <property type="match status" value="1"/>
</dbReference>
<protein>
    <recommendedName>
        <fullName evidence="6">Tagatose-6-phosphate kinase</fullName>
        <ecNumber evidence="6">2.7.1.144</ecNumber>
    </recommendedName>
</protein>
<dbReference type="GO" id="GO:0005829">
    <property type="term" value="C:cytosol"/>
    <property type="evidence" value="ECO:0007669"/>
    <property type="project" value="TreeGrafter"/>
</dbReference>
<keyword evidence="5 6" id="KW-0067">ATP-binding</keyword>
<keyword evidence="3 6" id="KW-0547">Nucleotide-binding</keyword>
<keyword evidence="4 8" id="KW-0418">Kinase</keyword>
<sequence>MITKHIFIVQVSDFIGDDLMITTITLNAAIDKVHYIERFRINSVNRVAEIAAEPGGKGNNVAKVARLLGSDVTASGFLGGDTGRFVDQQLRARGIASDPVWVTGQTREAFNIIDQSLGTQTEILEPGPEISAVEWQEMKVKVKDLAAKSSVISFSGSLPRGLQIHAYAELIQAAKEAGALTILDSSGESLRAAIESAPFLLKPNRDELAQLTGQRADSAESVIHMARTLIAQGISWVVVSLDKDGSLVVSENQAWQVLPPVIDAVNTVGCGDALVGGTANFLDLLGDKPAASSMIEAVAWGTAAAASNALYPIAGHVHAAGMQEMLRQVTVKPL</sequence>
<evidence type="ECO:0000256" key="1">
    <source>
        <dbReference type="ARBA" id="ARBA00005380"/>
    </source>
</evidence>
<comment type="caution">
    <text evidence="8">The sequence shown here is derived from an EMBL/GenBank/DDBJ whole genome shotgun (WGS) entry which is preliminary data.</text>
</comment>
<dbReference type="GO" id="GO:0009024">
    <property type="term" value="F:tagatose-6-phosphate kinase activity"/>
    <property type="evidence" value="ECO:0007669"/>
    <property type="project" value="UniProtKB-EC"/>
</dbReference>
<keyword evidence="9" id="KW-1185">Reference proteome</keyword>
<dbReference type="PANTHER" id="PTHR46566">
    <property type="entry name" value="1-PHOSPHOFRUCTOKINASE-RELATED"/>
    <property type="match status" value="1"/>
</dbReference>
<dbReference type="SUPFAM" id="SSF53613">
    <property type="entry name" value="Ribokinase-like"/>
    <property type="match status" value="1"/>
</dbReference>
<evidence type="ECO:0000256" key="4">
    <source>
        <dbReference type="ARBA" id="ARBA00022777"/>
    </source>
</evidence>
<evidence type="ECO:0000256" key="2">
    <source>
        <dbReference type="ARBA" id="ARBA00022679"/>
    </source>
</evidence>
<dbReference type="InterPro" id="IPR029056">
    <property type="entry name" value="Ribokinase-like"/>
</dbReference>
<name>A0A7X3CRZ4_9BACL</name>
<evidence type="ECO:0000259" key="7">
    <source>
        <dbReference type="Pfam" id="PF00294"/>
    </source>
</evidence>
<dbReference type="Gene3D" id="3.40.1190.20">
    <property type="match status" value="1"/>
</dbReference>
<dbReference type="CDD" id="cd01164">
    <property type="entry name" value="FruK_PfkB_like"/>
    <property type="match status" value="1"/>
</dbReference>
<dbReference type="GO" id="GO:2001059">
    <property type="term" value="P:D-tagatose 6-phosphate catabolic process"/>
    <property type="evidence" value="ECO:0007669"/>
    <property type="project" value="UniProtKB-UniPathway"/>
</dbReference>
<comment type="catalytic activity">
    <reaction evidence="6">
        <text>D-tagatofuranose 6-phosphate + ATP = D-tagatofuranose 1,6-bisphosphate + ADP + H(+)</text>
        <dbReference type="Rhea" id="RHEA:12420"/>
        <dbReference type="ChEBI" id="CHEBI:15378"/>
        <dbReference type="ChEBI" id="CHEBI:30616"/>
        <dbReference type="ChEBI" id="CHEBI:58694"/>
        <dbReference type="ChEBI" id="CHEBI:58695"/>
        <dbReference type="ChEBI" id="CHEBI:456216"/>
        <dbReference type="EC" id="2.7.1.144"/>
    </reaction>
</comment>
<dbReference type="NCBIfam" id="TIGR03168">
    <property type="entry name" value="1-PFK"/>
    <property type="match status" value="1"/>
</dbReference>
<dbReference type="FunFam" id="3.40.1190.20:FF:000001">
    <property type="entry name" value="Phosphofructokinase"/>
    <property type="match status" value="1"/>
</dbReference>
<accession>A0A7X3CRZ4</accession>
<dbReference type="EC" id="2.7.1.144" evidence="6"/>
<evidence type="ECO:0000256" key="5">
    <source>
        <dbReference type="ARBA" id="ARBA00022840"/>
    </source>
</evidence>
<dbReference type="UniPathway" id="UPA00704">
    <property type="reaction ID" value="UER00715"/>
</dbReference>
<gene>
    <name evidence="8" type="ORF">GNP93_05985</name>
</gene>
<comment type="similarity">
    <text evidence="6">Belongs to the carbohydrate kinase PfkB family. LacC subfamily.</text>
</comment>